<accession>A0ABP9PQI6</accession>
<sequence length="151" mass="16634">MSLSEILASLPPELGLQDLASDANGICELAVDDRLKILIEEEPQTLSLHLYSVVASVAEMDAVPAFATVLEAQLFGREIGEGMAFGLDQATSEIVLWRKMYSGNLEPDTFAEALTEFINWAEHWQTRLGTEGMSHSDLNLESTANEFFIRA</sequence>
<evidence type="ECO:0000313" key="1">
    <source>
        <dbReference type="EMBL" id="GAA5149638.1"/>
    </source>
</evidence>
<comment type="caution">
    <text evidence="1">The sequence shown here is derived from an EMBL/GenBank/DDBJ whole genome shotgun (WGS) entry which is preliminary data.</text>
</comment>
<dbReference type="SUPFAM" id="SSF69635">
    <property type="entry name" value="Type III secretory system chaperone-like"/>
    <property type="match status" value="1"/>
</dbReference>
<evidence type="ECO:0000313" key="2">
    <source>
        <dbReference type="Proteomes" id="UP001499852"/>
    </source>
</evidence>
<evidence type="ECO:0008006" key="3">
    <source>
        <dbReference type="Google" id="ProtNLM"/>
    </source>
</evidence>
<proteinExistence type="predicted"/>
<reference evidence="2" key="1">
    <citation type="journal article" date="2019" name="Int. J. Syst. Evol. Microbiol.">
        <title>The Global Catalogue of Microorganisms (GCM) 10K type strain sequencing project: providing services to taxonomists for standard genome sequencing and annotation.</title>
        <authorList>
            <consortium name="The Broad Institute Genomics Platform"/>
            <consortium name="The Broad Institute Genome Sequencing Center for Infectious Disease"/>
            <person name="Wu L."/>
            <person name="Ma J."/>
        </authorList>
    </citation>
    <scope>NUCLEOTIDE SEQUENCE [LARGE SCALE GENOMIC DNA]</scope>
    <source>
        <strain evidence="2">JCM 18053</strain>
    </source>
</reference>
<keyword evidence="2" id="KW-1185">Reference proteome</keyword>
<dbReference type="CDD" id="cd16364">
    <property type="entry name" value="T3SC_I-like"/>
    <property type="match status" value="1"/>
</dbReference>
<dbReference type="InterPro" id="IPR010261">
    <property type="entry name" value="Tir_chaperone"/>
</dbReference>
<dbReference type="Pfam" id="PF05932">
    <property type="entry name" value="CesT"/>
    <property type="match status" value="1"/>
</dbReference>
<dbReference type="RefSeq" id="WP_345738927.1">
    <property type="nucleotide sequence ID" value="NZ_BAABIA010000015.1"/>
</dbReference>
<dbReference type="Proteomes" id="UP001499852">
    <property type="component" value="Unassembled WGS sequence"/>
</dbReference>
<dbReference type="Gene3D" id="3.30.1460.10">
    <property type="match status" value="1"/>
</dbReference>
<organism evidence="1 2">
    <name type="scientific">Prosthecobacter algae</name>
    <dbReference type="NCBI Taxonomy" id="1144682"/>
    <lineage>
        <taxon>Bacteria</taxon>
        <taxon>Pseudomonadati</taxon>
        <taxon>Verrucomicrobiota</taxon>
        <taxon>Verrucomicrobiia</taxon>
        <taxon>Verrucomicrobiales</taxon>
        <taxon>Verrucomicrobiaceae</taxon>
        <taxon>Prosthecobacter</taxon>
    </lineage>
</organism>
<gene>
    <name evidence="1" type="ORF">GCM10023213_47610</name>
</gene>
<name>A0ABP9PQI6_9BACT</name>
<protein>
    <recommendedName>
        <fullName evidence="3">Tir chaperone family protein CesT</fullName>
    </recommendedName>
</protein>
<dbReference type="EMBL" id="BAABIA010000015">
    <property type="protein sequence ID" value="GAA5149638.1"/>
    <property type="molecule type" value="Genomic_DNA"/>
</dbReference>